<keyword evidence="1" id="KW-0378">Hydrolase</keyword>
<reference evidence="2" key="1">
    <citation type="submission" date="2013-08" db="EMBL/GenBank/DDBJ databases">
        <title>Intrasporangium oryzae NRRL B-24470.</title>
        <authorList>
            <person name="Liu H."/>
            <person name="Wang G."/>
        </authorList>
    </citation>
    <scope>NUCLEOTIDE SEQUENCE [LARGE SCALE GENOMIC DNA]</scope>
    <source>
        <strain evidence="2">Q5-1</strain>
    </source>
</reference>
<dbReference type="Gene3D" id="1.10.150.240">
    <property type="entry name" value="Putative phosphatase, domain 2"/>
    <property type="match status" value="1"/>
</dbReference>
<dbReference type="NCBIfam" id="TIGR01549">
    <property type="entry name" value="HAD-SF-IA-v1"/>
    <property type="match status" value="1"/>
</dbReference>
<evidence type="ECO:0000313" key="2">
    <source>
        <dbReference type="Proteomes" id="UP000019494"/>
    </source>
</evidence>
<accession>W9GHH4</accession>
<dbReference type="SUPFAM" id="SSF56784">
    <property type="entry name" value="HAD-like"/>
    <property type="match status" value="1"/>
</dbReference>
<proteinExistence type="predicted"/>
<dbReference type="GO" id="GO:0008967">
    <property type="term" value="F:phosphoglycolate phosphatase activity"/>
    <property type="evidence" value="ECO:0007669"/>
    <property type="project" value="TreeGrafter"/>
</dbReference>
<dbReference type="InterPro" id="IPR036412">
    <property type="entry name" value="HAD-like_sf"/>
</dbReference>
<dbReference type="GO" id="GO:0006281">
    <property type="term" value="P:DNA repair"/>
    <property type="evidence" value="ECO:0007669"/>
    <property type="project" value="TreeGrafter"/>
</dbReference>
<dbReference type="InterPro" id="IPR023198">
    <property type="entry name" value="PGP-like_dom2"/>
</dbReference>
<dbReference type="PATRIC" id="fig|584657.3.peg.3502"/>
<dbReference type="InterPro" id="IPR006439">
    <property type="entry name" value="HAD-SF_hydro_IA"/>
</dbReference>
<dbReference type="OrthoDB" id="9793014at2"/>
<keyword evidence="2" id="KW-1185">Reference proteome</keyword>
<comment type="caution">
    <text evidence="1">The sequence shown here is derived from an EMBL/GenBank/DDBJ whole genome shotgun (WGS) entry which is preliminary data.</text>
</comment>
<dbReference type="GO" id="GO:0005829">
    <property type="term" value="C:cytosol"/>
    <property type="evidence" value="ECO:0007669"/>
    <property type="project" value="TreeGrafter"/>
</dbReference>
<dbReference type="AlphaFoldDB" id="W9GHH4"/>
<dbReference type="Pfam" id="PF00702">
    <property type="entry name" value="Hydrolase"/>
    <property type="match status" value="1"/>
</dbReference>
<dbReference type="SFLD" id="SFLDG01129">
    <property type="entry name" value="C1.5:_HAD__Beta-PGM__Phosphata"/>
    <property type="match status" value="1"/>
</dbReference>
<dbReference type="EMBL" id="AWQS01000213">
    <property type="protein sequence ID" value="EWT04617.1"/>
    <property type="molecule type" value="Genomic_DNA"/>
</dbReference>
<dbReference type="InterPro" id="IPR050155">
    <property type="entry name" value="HAD-like_hydrolase_sf"/>
</dbReference>
<name>W9GHH4_9MICO</name>
<dbReference type="Proteomes" id="UP000019494">
    <property type="component" value="Unassembled WGS sequence"/>
</dbReference>
<sequence length="236" mass="25447">MRSREETRHDTVLLDVDGTLVDSTYHHALAWHRAFRRHDISLPMWRVHRSIGMGGDRLVGVLAGDDVEQRIGDELRSAWHEEYAKLADEVEPLPGAADLVRTLSRRFTVALGSSGKPEFTRQAVDLVGVRDDVAVVTTSEDAPSSKPAPDILEIALQKSGGRSAIVIGDSTFDVSSAARMGAPCVAIRTGGFGADELRDAGAVLVARGLPDLLDADWDELARMQPPPGASDEPPLP</sequence>
<evidence type="ECO:0000313" key="1">
    <source>
        <dbReference type="EMBL" id="EWT04617.1"/>
    </source>
</evidence>
<gene>
    <name evidence="1" type="ORF">N864_05270</name>
</gene>
<dbReference type="Gene3D" id="3.40.50.1000">
    <property type="entry name" value="HAD superfamily/HAD-like"/>
    <property type="match status" value="1"/>
</dbReference>
<protein>
    <submittedName>
        <fullName evidence="1">HAD family hydrolase</fullName>
    </submittedName>
</protein>
<dbReference type="PANTHER" id="PTHR43434:SF16">
    <property type="entry name" value="BLL8046 PROTEIN"/>
    <property type="match status" value="1"/>
</dbReference>
<dbReference type="InterPro" id="IPR023214">
    <property type="entry name" value="HAD_sf"/>
</dbReference>
<organism evidence="1 2">
    <name type="scientific">Intrasporangium chromatireducens Q5-1</name>
    <dbReference type="NCBI Taxonomy" id="584657"/>
    <lineage>
        <taxon>Bacteria</taxon>
        <taxon>Bacillati</taxon>
        <taxon>Actinomycetota</taxon>
        <taxon>Actinomycetes</taxon>
        <taxon>Micrococcales</taxon>
        <taxon>Intrasporangiaceae</taxon>
        <taxon>Intrasporangium</taxon>
    </lineage>
</organism>
<dbReference type="SFLD" id="SFLDS00003">
    <property type="entry name" value="Haloacid_Dehalogenase"/>
    <property type="match status" value="1"/>
</dbReference>
<dbReference type="PANTHER" id="PTHR43434">
    <property type="entry name" value="PHOSPHOGLYCOLATE PHOSPHATASE"/>
    <property type="match status" value="1"/>
</dbReference>